<organism evidence="1 2">
    <name type="scientific">Scortum barcoo</name>
    <name type="common">barcoo grunter</name>
    <dbReference type="NCBI Taxonomy" id="214431"/>
    <lineage>
        <taxon>Eukaryota</taxon>
        <taxon>Metazoa</taxon>
        <taxon>Chordata</taxon>
        <taxon>Craniata</taxon>
        <taxon>Vertebrata</taxon>
        <taxon>Euteleostomi</taxon>
        <taxon>Actinopterygii</taxon>
        <taxon>Neopterygii</taxon>
        <taxon>Teleostei</taxon>
        <taxon>Neoteleostei</taxon>
        <taxon>Acanthomorphata</taxon>
        <taxon>Eupercaria</taxon>
        <taxon>Centrarchiformes</taxon>
        <taxon>Terapontoidei</taxon>
        <taxon>Terapontidae</taxon>
        <taxon>Scortum</taxon>
    </lineage>
</organism>
<reference evidence="1" key="1">
    <citation type="submission" date="2022-04" db="EMBL/GenBank/DDBJ databases">
        <title>Jade perch genome.</title>
        <authorList>
            <person name="Chao B."/>
        </authorList>
    </citation>
    <scope>NUCLEOTIDE SEQUENCE</scope>
    <source>
        <strain evidence="1">CB-2022</strain>
    </source>
</reference>
<dbReference type="Proteomes" id="UP000831701">
    <property type="component" value="Chromosome 22"/>
</dbReference>
<keyword evidence="2" id="KW-1185">Reference proteome</keyword>
<proteinExistence type="predicted"/>
<gene>
    <name evidence="1" type="ORF">L3Q82_005120</name>
</gene>
<name>A0ACB8VE20_9TELE</name>
<protein>
    <submittedName>
        <fullName evidence="1">Uncharacterized protein</fullName>
    </submittedName>
</protein>
<accession>A0ACB8VE20</accession>
<sequence>MEEDYRWSASKRFWQTVRRLRRGKQYSANTVYSAGGELLTSTGDIVGRWKKYFEDLLNPTDLPSNEEAEAGVSEVDSSITQAEVTEPPREGLHARVLERRIRPIVDPRIQEEQCGFRPGRGTLDQLYTLHRVLEGLWEFAQPVHMCFVDLEKAFDRVPRGILWGVLREYGVRGPLLRAVRSLYDRSRSLVRIAGSKSDLFPVHVGLRQGCPLSPVLFIIFMDRISRRSQGPEGVRFGNHRISSLLFADDVVLMASSGQDLQHVLERFAAECEAAGMRISTSKSEAMVLDRKRVACPLRVGGEVLPQVEEFKYLGVLFTSEGKMEREIDRLGGLVQRPQLCGRCTGPDRRGEEGAESKGEALDLPVNLRSHPHLWS</sequence>
<dbReference type="EMBL" id="CM041552">
    <property type="protein sequence ID" value="KAI3353915.1"/>
    <property type="molecule type" value="Genomic_DNA"/>
</dbReference>
<evidence type="ECO:0000313" key="1">
    <source>
        <dbReference type="EMBL" id="KAI3353915.1"/>
    </source>
</evidence>
<comment type="caution">
    <text evidence="1">The sequence shown here is derived from an EMBL/GenBank/DDBJ whole genome shotgun (WGS) entry which is preliminary data.</text>
</comment>
<evidence type="ECO:0000313" key="2">
    <source>
        <dbReference type="Proteomes" id="UP000831701"/>
    </source>
</evidence>